<keyword evidence="2" id="KW-1185">Reference proteome</keyword>
<name>A0AAD6M3Q9_9ROSI</name>
<protein>
    <submittedName>
        <fullName evidence="1">Uncharacterized protein</fullName>
    </submittedName>
</protein>
<sequence length="89" mass="9680">MIDLQHFAIRSSHLDLGDQMHKLQLLQARKSEDLELDGGDHAVEGNMTHGIMSQMAKESKERAKSDTRNVASCLVAAGGKTGTHLNSLP</sequence>
<gene>
    <name evidence="1" type="ORF">NC653_028956</name>
</gene>
<comment type="caution">
    <text evidence="1">The sequence shown here is derived from an EMBL/GenBank/DDBJ whole genome shotgun (WGS) entry which is preliminary data.</text>
</comment>
<dbReference type="Proteomes" id="UP001164929">
    <property type="component" value="Chromosome 12"/>
</dbReference>
<dbReference type="AlphaFoldDB" id="A0AAD6M3Q9"/>
<dbReference type="EMBL" id="JAQIZT010000012">
    <property type="protein sequence ID" value="KAJ6976937.1"/>
    <property type="molecule type" value="Genomic_DNA"/>
</dbReference>
<evidence type="ECO:0000313" key="2">
    <source>
        <dbReference type="Proteomes" id="UP001164929"/>
    </source>
</evidence>
<organism evidence="1 2">
    <name type="scientific">Populus alba x Populus x berolinensis</name>
    <dbReference type="NCBI Taxonomy" id="444605"/>
    <lineage>
        <taxon>Eukaryota</taxon>
        <taxon>Viridiplantae</taxon>
        <taxon>Streptophyta</taxon>
        <taxon>Embryophyta</taxon>
        <taxon>Tracheophyta</taxon>
        <taxon>Spermatophyta</taxon>
        <taxon>Magnoliopsida</taxon>
        <taxon>eudicotyledons</taxon>
        <taxon>Gunneridae</taxon>
        <taxon>Pentapetalae</taxon>
        <taxon>rosids</taxon>
        <taxon>fabids</taxon>
        <taxon>Malpighiales</taxon>
        <taxon>Salicaceae</taxon>
        <taxon>Saliceae</taxon>
        <taxon>Populus</taxon>
    </lineage>
</organism>
<accession>A0AAD6M3Q9</accession>
<evidence type="ECO:0000313" key="1">
    <source>
        <dbReference type="EMBL" id="KAJ6976937.1"/>
    </source>
</evidence>
<reference evidence="1" key="1">
    <citation type="journal article" date="2023" name="Mol. Ecol. Resour.">
        <title>Chromosome-level genome assembly of a triploid poplar Populus alba 'Berolinensis'.</title>
        <authorList>
            <person name="Chen S."/>
            <person name="Yu Y."/>
            <person name="Wang X."/>
            <person name="Wang S."/>
            <person name="Zhang T."/>
            <person name="Zhou Y."/>
            <person name="He R."/>
            <person name="Meng N."/>
            <person name="Wang Y."/>
            <person name="Liu W."/>
            <person name="Liu Z."/>
            <person name="Liu J."/>
            <person name="Guo Q."/>
            <person name="Huang H."/>
            <person name="Sederoff R.R."/>
            <person name="Wang G."/>
            <person name="Qu G."/>
            <person name="Chen S."/>
        </authorList>
    </citation>
    <scope>NUCLEOTIDE SEQUENCE</scope>
    <source>
        <strain evidence="1">SC-2020</strain>
    </source>
</reference>
<proteinExistence type="predicted"/>